<organism evidence="1 2">
    <name type="scientific">Caulifigura coniformis</name>
    <dbReference type="NCBI Taxonomy" id="2527983"/>
    <lineage>
        <taxon>Bacteria</taxon>
        <taxon>Pseudomonadati</taxon>
        <taxon>Planctomycetota</taxon>
        <taxon>Planctomycetia</taxon>
        <taxon>Planctomycetales</taxon>
        <taxon>Planctomycetaceae</taxon>
        <taxon>Caulifigura</taxon>
    </lineage>
</organism>
<evidence type="ECO:0000313" key="1">
    <source>
        <dbReference type="EMBL" id="QDT51996.1"/>
    </source>
</evidence>
<sequence length="119" mass="13367">MWKTDSPAAKVYDWPGLASMNDPARRFDILWIRCQRSARTLMTDGRAAHTGIRRVDNPGFCVVVSTVSPHDFDAAYPSSTFAIFESNWTGQTSHAAVPFRLRRRQTWSNCSRSASSSVI</sequence>
<keyword evidence="2" id="KW-1185">Reference proteome</keyword>
<dbReference type="Proteomes" id="UP000315700">
    <property type="component" value="Chromosome"/>
</dbReference>
<dbReference type="InParanoid" id="A0A517S794"/>
<dbReference type="KEGG" id="ccos:Pan44_00020"/>
<dbReference type="EMBL" id="CP036271">
    <property type="protein sequence ID" value="QDT51996.1"/>
    <property type="molecule type" value="Genomic_DNA"/>
</dbReference>
<accession>A0A517S794</accession>
<proteinExistence type="predicted"/>
<dbReference type="AlphaFoldDB" id="A0A517S794"/>
<protein>
    <submittedName>
        <fullName evidence="1">Uncharacterized protein</fullName>
    </submittedName>
</protein>
<evidence type="ECO:0000313" key="2">
    <source>
        <dbReference type="Proteomes" id="UP000315700"/>
    </source>
</evidence>
<name>A0A517S794_9PLAN</name>
<reference evidence="1 2" key="1">
    <citation type="submission" date="2019-02" db="EMBL/GenBank/DDBJ databases">
        <title>Deep-cultivation of Planctomycetes and their phenomic and genomic characterization uncovers novel biology.</title>
        <authorList>
            <person name="Wiegand S."/>
            <person name="Jogler M."/>
            <person name="Boedeker C."/>
            <person name="Pinto D."/>
            <person name="Vollmers J."/>
            <person name="Rivas-Marin E."/>
            <person name="Kohn T."/>
            <person name="Peeters S.H."/>
            <person name="Heuer A."/>
            <person name="Rast P."/>
            <person name="Oberbeckmann S."/>
            <person name="Bunk B."/>
            <person name="Jeske O."/>
            <person name="Meyerdierks A."/>
            <person name="Storesund J.E."/>
            <person name="Kallscheuer N."/>
            <person name="Luecker S."/>
            <person name="Lage O.M."/>
            <person name="Pohl T."/>
            <person name="Merkel B.J."/>
            <person name="Hornburger P."/>
            <person name="Mueller R.-W."/>
            <person name="Bruemmer F."/>
            <person name="Labrenz M."/>
            <person name="Spormann A.M."/>
            <person name="Op den Camp H."/>
            <person name="Overmann J."/>
            <person name="Amann R."/>
            <person name="Jetten M.S.M."/>
            <person name="Mascher T."/>
            <person name="Medema M.H."/>
            <person name="Devos D.P."/>
            <person name="Kaster A.-K."/>
            <person name="Ovreas L."/>
            <person name="Rohde M."/>
            <person name="Galperin M.Y."/>
            <person name="Jogler C."/>
        </authorList>
    </citation>
    <scope>NUCLEOTIDE SEQUENCE [LARGE SCALE GENOMIC DNA]</scope>
    <source>
        <strain evidence="1 2">Pan44</strain>
    </source>
</reference>
<gene>
    <name evidence="1" type="ORF">Pan44_00020</name>
</gene>